<dbReference type="Proteomes" id="UP000245626">
    <property type="component" value="Unassembled WGS sequence"/>
</dbReference>
<dbReference type="EMBL" id="KZ819827">
    <property type="protein sequence ID" value="PWN51649.1"/>
    <property type="molecule type" value="Genomic_DNA"/>
</dbReference>
<evidence type="ECO:0000313" key="2">
    <source>
        <dbReference type="Proteomes" id="UP000245626"/>
    </source>
</evidence>
<name>A0ACD0P0S5_9BASI</name>
<protein>
    <submittedName>
        <fullName evidence="1">Uncharacterized protein</fullName>
    </submittedName>
</protein>
<accession>A0ACD0P0S5</accession>
<gene>
    <name evidence="1" type="ORF">IE53DRAFT_41741</name>
</gene>
<keyword evidence="2" id="KW-1185">Reference proteome</keyword>
<reference evidence="1 2" key="1">
    <citation type="journal article" date="2018" name="Mol. Biol. Evol.">
        <title>Broad Genomic Sampling Reveals a Smut Pathogenic Ancestry of the Fungal Clade Ustilaginomycotina.</title>
        <authorList>
            <person name="Kijpornyongpan T."/>
            <person name="Mondo S.J."/>
            <person name="Barry K."/>
            <person name="Sandor L."/>
            <person name="Lee J."/>
            <person name="Lipzen A."/>
            <person name="Pangilinan J."/>
            <person name="LaButti K."/>
            <person name="Hainaut M."/>
            <person name="Henrissat B."/>
            <person name="Grigoriev I.V."/>
            <person name="Spatafora J.W."/>
            <person name="Aime M.C."/>
        </authorList>
    </citation>
    <scope>NUCLEOTIDE SEQUENCE [LARGE SCALE GENOMIC DNA]</scope>
    <source>
        <strain evidence="1 2">SA 807</strain>
    </source>
</reference>
<organism evidence="1 2">
    <name type="scientific">Violaceomyces palustris</name>
    <dbReference type="NCBI Taxonomy" id="1673888"/>
    <lineage>
        <taxon>Eukaryota</taxon>
        <taxon>Fungi</taxon>
        <taxon>Dikarya</taxon>
        <taxon>Basidiomycota</taxon>
        <taxon>Ustilaginomycotina</taxon>
        <taxon>Ustilaginomycetes</taxon>
        <taxon>Violaceomycetales</taxon>
        <taxon>Violaceomycetaceae</taxon>
        <taxon>Violaceomyces</taxon>
    </lineage>
</organism>
<sequence>MIRVFFFFFFLGIRALSRGWPFPFLEDMHGFPGKLFHSACPVEGEQVSGIDVGRWACTRRVQGIGQSPRFCQGRSGPCHSDLDSIHSPSNSFPRMRMHGTLAANAVPPPPSSMK</sequence>
<proteinExistence type="predicted"/>
<evidence type="ECO:0000313" key="1">
    <source>
        <dbReference type="EMBL" id="PWN51649.1"/>
    </source>
</evidence>